<protein>
    <submittedName>
        <fullName evidence="2">Uncharacterized protein</fullName>
    </submittedName>
</protein>
<evidence type="ECO:0000256" key="1">
    <source>
        <dbReference type="SAM" id="MobiDB-lite"/>
    </source>
</evidence>
<feature type="region of interest" description="Disordered" evidence="1">
    <location>
        <begin position="1"/>
        <end position="48"/>
    </location>
</feature>
<feature type="compositionally biased region" description="Polar residues" evidence="1">
    <location>
        <begin position="35"/>
        <end position="45"/>
    </location>
</feature>
<dbReference type="AlphaFoldDB" id="A0A9P5L3G9"/>
<dbReference type="EMBL" id="JAANBB010000498">
    <property type="protein sequence ID" value="KAF7541229.1"/>
    <property type="molecule type" value="Genomic_DNA"/>
</dbReference>
<organism evidence="2 3">
    <name type="scientific">Cylindrodendrum hubeiense</name>
    <dbReference type="NCBI Taxonomy" id="595255"/>
    <lineage>
        <taxon>Eukaryota</taxon>
        <taxon>Fungi</taxon>
        <taxon>Dikarya</taxon>
        <taxon>Ascomycota</taxon>
        <taxon>Pezizomycotina</taxon>
        <taxon>Sordariomycetes</taxon>
        <taxon>Hypocreomycetidae</taxon>
        <taxon>Hypocreales</taxon>
        <taxon>Nectriaceae</taxon>
        <taxon>Cylindrodendrum</taxon>
    </lineage>
</organism>
<evidence type="ECO:0000313" key="2">
    <source>
        <dbReference type="EMBL" id="KAF7541229.1"/>
    </source>
</evidence>
<keyword evidence="3" id="KW-1185">Reference proteome</keyword>
<evidence type="ECO:0000313" key="3">
    <source>
        <dbReference type="Proteomes" id="UP000722485"/>
    </source>
</evidence>
<gene>
    <name evidence="2" type="ORF">G7Z17_g11992</name>
</gene>
<comment type="caution">
    <text evidence="2">The sequence shown here is derived from an EMBL/GenBank/DDBJ whole genome shotgun (WGS) entry which is preliminary data.</text>
</comment>
<accession>A0A9P5L3G9</accession>
<proteinExistence type="predicted"/>
<sequence>MQLGPLRRCGSSRKAPVLSGLSGLSAKSPVASPGEASQQSHSTPSWRRPRLDLASTLSVLGLHHRQPTASRHLSMTDRQQHRWRFAGIGRELRNRWRRVSPFLPLTLSLSRSLTAPNHQPPAATTARRLSSAVAWLHHLARLCWLTDLLPADSFAEPKHMQAVILIYWRKLFHPGTVL</sequence>
<reference evidence="2" key="1">
    <citation type="submission" date="2020-03" db="EMBL/GenBank/DDBJ databases">
        <title>Draft Genome Sequence of Cylindrodendrum hubeiense.</title>
        <authorList>
            <person name="Buettner E."/>
            <person name="Kellner H."/>
        </authorList>
    </citation>
    <scope>NUCLEOTIDE SEQUENCE</scope>
    <source>
        <strain evidence="2">IHI 201604</strain>
    </source>
</reference>
<dbReference type="Proteomes" id="UP000722485">
    <property type="component" value="Unassembled WGS sequence"/>
</dbReference>
<name>A0A9P5L3G9_9HYPO</name>